<dbReference type="PROSITE" id="PS00036">
    <property type="entry name" value="BZIP_BASIC"/>
    <property type="match status" value="1"/>
</dbReference>
<feature type="compositionally biased region" description="Low complexity" evidence="6">
    <location>
        <begin position="87"/>
        <end position="121"/>
    </location>
</feature>
<feature type="region of interest" description="Disordered" evidence="6">
    <location>
        <begin position="87"/>
        <end position="131"/>
    </location>
</feature>
<keyword evidence="3" id="KW-0804">Transcription</keyword>
<feature type="region of interest" description="Disordered" evidence="6">
    <location>
        <begin position="1"/>
        <end position="57"/>
    </location>
</feature>
<dbReference type="InterPro" id="IPR004827">
    <property type="entry name" value="bZIP"/>
</dbReference>
<feature type="domain" description="BZIP" evidence="7">
    <location>
        <begin position="136"/>
        <end position="189"/>
    </location>
</feature>
<accession>A0A1Y1YQN6</accession>
<dbReference type="PANTHER" id="PTHR19304">
    <property type="entry name" value="CYCLIC-AMP RESPONSE ELEMENT BINDING PROTEIN"/>
    <property type="match status" value="1"/>
</dbReference>
<dbReference type="SMART" id="SM00338">
    <property type="entry name" value="BRLZ"/>
    <property type="match status" value="1"/>
</dbReference>
<keyword evidence="4" id="KW-0539">Nucleus</keyword>
<dbReference type="InParanoid" id="A0A1Y1YQN6"/>
<evidence type="ECO:0000256" key="3">
    <source>
        <dbReference type="ARBA" id="ARBA00023163"/>
    </source>
</evidence>
<gene>
    <name evidence="8" type="ORF">K493DRAFT_312874</name>
</gene>
<comment type="caution">
    <text evidence="8">The sequence shown here is derived from an EMBL/GenBank/DDBJ whole genome shotgun (WGS) entry which is preliminary data.</text>
</comment>
<evidence type="ECO:0000256" key="2">
    <source>
        <dbReference type="ARBA" id="ARBA00023015"/>
    </source>
</evidence>
<protein>
    <recommendedName>
        <fullName evidence="7">BZIP domain-containing protein</fullName>
    </recommendedName>
</protein>
<feature type="compositionally biased region" description="Low complexity" evidence="6">
    <location>
        <begin position="48"/>
        <end position="57"/>
    </location>
</feature>
<evidence type="ECO:0000256" key="5">
    <source>
        <dbReference type="SAM" id="Coils"/>
    </source>
</evidence>
<comment type="subcellular location">
    <subcellularLocation>
        <location evidence="1">Nucleus</location>
    </subcellularLocation>
</comment>
<dbReference type="Pfam" id="PF00170">
    <property type="entry name" value="bZIP_1"/>
    <property type="match status" value="1"/>
</dbReference>
<dbReference type="OrthoDB" id="295274at2759"/>
<dbReference type="GO" id="GO:0003700">
    <property type="term" value="F:DNA-binding transcription factor activity"/>
    <property type="evidence" value="ECO:0007669"/>
    <property type="project" value="InterPro"/>
</dbReference>
<proteinExistence type="predicted"/>
<feature type="compositionally biased region" description="Polar residues" evidence="6">
    <location>
        <begin position="1"/>
        <end position="14"/>
    </location>
</feature>
<dbReference type="PROSITE" id="PS50217">
    <property type="entry name" value="BZIP"/>
    <property type="match status" value="1"/>
</dbReference>
<dbReference type="SUPFAM" id="SSF57959">
    <property type="entry name" value="Leucine zipper domain"/>
    <property type="match status" value="1"/>
</dbReference>
<keyword evidence="9" id="KW-1185">Reference proteome</keyword>
<feature type="compositionally biased region" description="Polar residues" evidence="6">
    <location>
        <begin position="36"/>
        <end position="47"/>
    </location>
</feature>
<dbReference type="InterPro" id="IPR051027">
    <property type="entry name" value="bZIP_transcription_factors"/>
</dbReference>
<evidence type="ECO:0000313" key="8">
    <source>
        <dbReference type="EMBL" id="ORY00348.1"/>
    </source>
</evidence>
<evidence type="ECO:0000256" key="4">
    <source>
        <dbReference type="ARBA" id="ARBA00023242"/>
    </source>
</evidence>
<evidence type="ECO:0000313" key="9">
    <source>
        <dbReference type="Proteomes" id="UP000193498"/>
    </source>
</evidence>
<dbReference type="GO" id="GO:0005634">
    <property type="term" value="C:nucleus"/>
    <property type="evidence" value="ECO:0007669"/>
    <property type="project" value="UniProtKB-SubCell"/>
</dbReference>
<feature type="coiled-coil region" evidence="5">
    <location>
        <begin position="154"/>
        <end position="188"/>
    </location>
</feature>
<keyword evidence="5" id="KW-0175">Coiled coil</keyword>
<dbReference type="STRING" id="1314790.A0A1Y1YQN6"/>
<keyword evidence="2" id="KW-0805">Transcription regulation</keyword>
<dbReference type="EMBL" id="MCFE01000084">
    <property type="protein sequence ID" value="ORY00348.1"/>
    <property type="molecule type" value="Genomic_DNA"/>
</dbReference>
<sequence>MPTFSKTASLSSEMPRQVSPDYLGIRRVASRKRKTMNSSVNGSSYDQELSPLSSFSSEAESDRLHFAHAAEQLVAAASLVASLSFSTSTSASSNSSNEVSNMNDASVSPSTSAPSSPTESSLGRCTPGSLKSLTIEERRQRRLIRNREAAKECRKKKKLYVSELEEKVQRLDEENCQLRQEIQELQAKITLSILHKEKGSTHQA</sequence>
<evidence type="ECO:0000256" key="6">
    <source>
        <dbReference type="SAM" id="MobiDB-lite"/>
    </source>
</evidence>
<dbReference type="AlphaFoldDB" id="A0A1Y1YQN6"/>
<reference evidence="8 9" key="1">
    <citation type="submission" date="2016-07" db="EMBL/GenBank/DDBJ databases">
        <title>Pervasive Adenine N6-methylation of Active Genes in Fungi.</title>
        <authorList>
            <consortium name="DOE Joint Genome Institute"/>
            <person name="Mondo S.J."/>
            <person name="Dannebaum R.O."/>
            <person name="Kuo R.C."/>
            <person name="Labutti K."/>
            <person name="Haridas S."/>
            <person name="Kuo A."/>
            <person name="Salamov A."/>
            <person name="Ahrendt S.R."/>
            <person name="Lipzen A."/>
            <person name="Sullivan W."/>
            <person name="Andreopoulos W.B."/>
            <person name="Clum A."/>
            <person name="Lindquist E."/>
            <person name="Daum C."/>
            <person name="Ramamoorthy G.K."/>
            <person name="Gryganskyi A."/>
            <person name="Culley D."/>
            <person name="Magnuson J.K."/>
            <person name="James T.Y."/>
            <person name="O'Malley M.A."/>
            <person name="Stajich J.E."/>
            <person name="Spatafora J.W."/>
            <person name="Visel A."/>
            <person name="Grigoriev I.V."/>
        </authorList>
    </citation>
    <scope>NUCLEOTIDE SEQUENCE [LARGE SCALE GENOMIC DNA]</scope>
    <source>
        <strain evidence="8 9">CBS 931.73</strain>
    </source>
</reference>
<dbReference type="Proteomes" id="UP000193498">
    <property type="component" value="Unassembled WGS sequence"/>
</dbReference>
<name>A0A1Y1YQN6_9FUNG</name>
<organism evidence="8 9">
    <name type="scientific">Basidiobolus meristosporus CBS 931.73</name>
    <dbReference type="NCBI Taxonomy" id="1314790"/>
    <lineage>
        <taxon>Eukaryota</taxon>
        <taxon>Fungi</taxon>
        <taxon>Fungi incertae sedis</taxon>
        <taxon>Zoopagomycota</taxon>
        <taxon>Entomophthoromycotina</taxon>
        <taxon>Basidiobolomycetes</taxon>
        <taxon>Basidiobolales</taxon>
        <taxon>Basidiobolaceae</taxon>
        <taxon>Basidiobolus</taxon>
    </lineage>
</organism>
<dbReference type="InterPro" id="IPR046347">
    <property type="entry name" value="bZIP_sf"/>
</dbReference>
<evidence type="ECO:0000256" key="1">
    <source>
        <dbReference type="ARBA" id="ARBA00004123"/>
    </source>
</evidence>
<evidence type="ECO:0000259" key="7">
    <source>
        <dbReference type="PROSITE" id="PS50217"/>
    </source>
</evidence>
<dbReference type="Gene3D" id="1.20.5.170">
    <property type="match status" value="1"/>
</dbReference>